<feature type="compositionally biased region" description="Basic and acidic residues" evidence="2">
    <location>
        <begin position="190"/>
        <end position="203"/>
    </location>
</feature>
<dbReference type="PANTHER" id="PTHR12232:SF15">
    <property type="entry name" value="SH3 DOMAIN-BINDING GLUTAMIC ACID-RICH PROTEIN HOMOLOG"/>
    <property type="match status" value="1"/>
</dbReference>
<evidence type="ECO:0008006" key="5">
    <source>
        <dbReference type="Google" id="ProtNLM"/>
    </source>
</evidence>
<comment type="similarity">
    <text evidence="1">Belongs to the SH3BGR family.</text>
</comment>
<dbReference type="InterPro" id="IPR006993">
    <property type="entry name" value="Glut_rich_SH3-bd"/>
</dbReference>
<dbReference type="PANTHER" id="PTHR12232">
    <property type="entry name" value="SH3 DOMAIN-BINDING GLUTAMIC ACID-RICH-LIKE PROTEIN"/>
    <property type="match status" value="1"/>
</dbReference>
<dbReference type="Pfam" id="PF04908">
    <property type="entry name" value="SH3BGR"/>
    <property type="match status" value="1"/>
</dbReference>
<proteinExistence type="inferred from homology"/>
<dbReference type="SUPFAM" id="SSF52833">
    <property type="entry name" value="Thioredoxin-like"/>
    <property type="match status" value="1"/>
</dbReference>
<gene>
    <name evidence="3" type="ORF">PENTCL1PPCAC_22813</name>
</gene>
<comment type="caution">
    <text evidence="3">The sequence shown here is derived from an EMBL/GenBank/DDBJ whole genome shotgun (WGS) entry which is preliminary data.</text>
</comment>
<protein>
    <recommendedName>
        <fullName evidence="5">SH3 domain-binding glutamic acid-rich protein</fullName>
    </recommendedName>
</protein>
<dbReference type="InterPro" id="IPR036249">
    <property type="entry name" value="Thioredoxin-like_sf"/>
</dbReference>
<evidence type="ECO:0000313" key="4">
    <source>
        <dbReference type="Proteomes" id="UP001432027"/>
    </source>
</evidence>
<dbReference type="AlphaFoldDB" id="A0AAV5U384"/>
<evidence type="ECO:0000256" key="2">
    <source>
        <dbReference type="SAM" id="MobiDB-lite"/>
    </source>
</evidence>
<keyword evidence="4" id="KW-1185">Reference proteome</keyword>
<reference evidence="3" key="1">
    <citation type="submission" date="2023-10" db="EMBL/GenBank/DDBJ databases">
        <title>Genome assembly of Pristionchus species.</title>
        <authorList>
            <person name="Yoshida K."/>
            <person name="Sommer R.J."/>
        </authorList>
    </citation>
    <scope>NUCLEOTIDE SEQUENCE</scope>
    <source>
        <strain evidence="3">RS0144</strain>
    </source>
</reference>
<accession>A0AAV5U384</accession>
<sequence length="259" mass="29558">MIIGCHSSSSGAFLSLHYNGSGLSLPLPFLILTLNCRYTHFHPSHFLCIHHSIVCDIVIRDRGKVREANSRHPLPPIMSTMDIPDTPTIKIFLTSITANTEIRKQVQRTVMILEGLRIPFKAIDITKPGMEEERAFMKEKAINPRSKGPPMPPQFFIDNEYLGNYIDFEESVEEDKLEEFLKLTPTLESMNEKKTSEETMREATEDEDDEGEEEEEDEEEGEDEEREDEEGEEEDEEEGEEQEGEGDEEESSEAVATLT</sequence>
<dbReference type="EMBL" id="BTSX01000005">
    <property type="protein sequence ID" value="GMT00639.1"/>
    <property type="molecule type" value="Genomic_DNA"/>
</dbReference>
<dbReference type="Proteomes" id="UP001432027">
    <property type="component" value="Unassembled WGS sequence"/>
</dbReference>
<dbReference type="GO" id="GO:0005737">
    <property type="term" value="C:cytoplasm"/>
    <property type="evidence" value="ECO:0007669"/>
    <property type="project" value="TreeGrafter"/>
</dbReference>
<dbReference type="PROSITE" id="PS51354">
    <property type="entry name" value="GLUTAREDOXIN_2"/>
    <property type="match status" value="1"/>
</dbReference>
<evidence type="ECO:0000256" key="1">
    <source>
        <dbReference type="ARBA" id="ARBA00007764"/>
    </source>
</evidence>
<dbReference type="Gene3D" id="3.40.30.10">
    <property type="entry name" value="Glutaredoxin"/>
    <property type="match status" value="1"/>
</dbReference>
<dbReference type="InterPro" id="IPR051033">
    <property type="entry name" value="SH3BGR"/>
</dbReference>
<feature type="compositionally biased region" description="Acidic residues" evidence="2">
    <location>
        <begin position="204"/>
        <end position="252"/>
    </location>
</feature>
<evidence type="ECO:0000313" key="3">
    <source>
        <dbReference type="EMBL" id="GMT00639.1"/>
    </source>
</evidence>
<feature type="region of interest" description="Disordered" evidence="2">
    <location>
        <begin position="188"/>
        <end position="259"/>
    </location>
</feature>
<feature type="non-terminal residue" evidence="3">
    <location>
        <position position="259"/>
    </location>
</feature>
<organism evidence="3 4">
    <name type="scientific">Pristionchus entomophagus</name>
    <dbReference type="NCBI Taxonomy" id="358040"/>
    <lineage>
        <taxon>Eukaryota</taxon>
        <taxon>Metazoa</taxon>
        <taxon>Ecdysozoa</taxon>
        <taxon>Nematoda</taxon>
        <taxon>Chromadorea</taxon>
        <taxon>Rhabditida</taxon>
        <taxon>Rhabditina</taxon>
        <taxon>Diplogasteromorpha</taxon>
        <taxon>Diplogasteroidea</taxon>
        <taxon>Neodiplogasteridae</taxon>
        <taxon>Pristionchus</taxon>
    </lineage>
</organism>
<name>A0AAV5U384_9BILA</name>